<reference evidence="11" key="1">
    <citation type="submission" date="2020-05" db="EMBL/GenBank/DDBJ databases">
        <title>WGS assembly of Panicum virgatum.</title>
        <authorList>
            <person name="Lovell J.T."/>
            <person name="Jenkins J."/>
            <person name="Shu S."/>
            <person name="Juenger T.E."/>
            <person name="Schmutz J."/>
        </authorList>
    </citation>
    <scope>NUCLEOTIDE SEQUENCE</scope>
    <source>
        <strain evidence="11">AP13</strain>
    </source>
</reference>
<feature type="domain" description="Disease resistance R13L4/SHOC-2-like LRR" evidence="10">
    <location>
        <begin position="514"/>
        <end position="885"/>
    </location>
</feature>
<dbReference type="InterPro" id="IPR044974">
    <property type="entry name" value="Disease_R_plants"/>
</dbReference>
<dbReference type="InterPro" id="IPR038005">
    <property type="entry name" value="RX-like_CC"/>
</dbReference>
<organism evidence="11 12">
    <name type="scientific">Panicum virgatum</name>
    <name type="common">Blackwell switchgrass</name>
    <dbReference type="NCBI Taxonomy" id="38727"/>
    <lineage>
        <taxon>Eukaryota</taxon>
        <taxon>Viridiplantae</taxon>
        <taxon>Streptophyta</taxon>
        <taxon>Embryophyta</taxon>
        <taxon>Tracheophyta</taxon>
        <taxon>Spermatophyta</taxon>
        <taxon>Magnoliopsida</taxon>
        <taxon>Liliopsida</taxon>
        <taxon>Poales</taxon>
        <taxon>Poaceae</taxon>
        <taxon>PACMAD clade</taxon>
        <taxon>Panicoideae</taxon>
        <taxon>Panicodae</taxon>
        <taxon>Paniceae</taxon>
        <taxon>Panicinae</taxon>
        <taxon>Panicum</taxon>
        <taxon>Panicum sect. Hiantes</taxon>
    </lineage>
</organism>
<dbReference type="PRINTS" id="PR00364">
    <property type="entry name" value="DISEASERSIST"/>
</dbReference>
<proteinExistence type="inferred from homology"/>
<name>A0A8T0P451_PANVG</name>
<evidence type="ECO:0000259" key="7">
    <source>
        <dbReference type="Pfam" id="PF00931"/>
    </source>
</evidence>
<sequence>MELALGAMAGLAPKLGDLLVAEYVVQKGLKPDIVSLSDELVMMHAALVDASRIPPDQLTEVQKLWARKLRELSLDTEDAVDDFVLRVACGNSAAADTDANVFKKILGKATAPMKKFKDRRQISDRVKDIKKLSNELAELRDKYTVRGPGADLAASTGIDPRVINLYKKESDLVGIEESRDKLIRMLSIGTKDDDAIQRLKIVSVVGVGGLGKTTLAKTVHDMLKKQFSCSAFISVGRTPNLNRTFEKMLVELDHQKYSQVDMARWDAEQFSNELHKFLEDKRYFVVVDDIWDKGSWEAIRYALKDNSELSRKIINKCCGIPLAIIAIASLLVERPREEWSKIYDSIGFGNGDNTTRILAYSYYDLPSYLKPCLLHLSIFGEDYVLETKSIIWMWIGEGFVHLEKEEGSLFEAGERYFNELVNRSMIQPMGYSDNPLAQHFRIHDIVFDLINKLSRDENFVTFLGSKEQHASPDRLRREKKTSMPHSDSKVRRLAVRDHHVQRFPEDTMDMPKVLRSLNIMYSEIEIMTPLYIFRFCRVLYIQDSYNNRPISLKHLGRLLHLKYIEITNTLVDELPKDIGRLKSLHTLILVKIGVDELPPAVCSLTQLMCLAAIAFRRLPSDRMGNLTSLQQLELDTVVGRSAAKDLVVELRKLTRLRTIAITFSEELEETLQKALVQSLCNLPELHGLLLRSSPGLFQKGATVWEDWEPPMQIRRLLIVGIRFLQLPGWINRSRLPHLCFLSQAVYVVGVHDLDNLARLPELSYLELGSASWPPGYTVGTDGFRNLRVCAVGTTLKFQMGAMPRLEELQFTVYAGYWSWVDDGVLLEQLPTKEGIEDLDLGLDNLLSLEQVTVTVDCSGATAAEVQEVEAMVTCAVENHPNRPTVKMDRVCEGSILSDEDKVALLQRHIEERVSVLECKDEPDAQFISFLRRRRRLQKAIFSIDCAGASMCEVEKVEAALRRAAEVHRNHPTIQLIRTNTDEIVSSSDRPDTEKICFANSRSSIDSSVHPFEPRR</sequence>
<dbReference type="EMBL" id="CM029052">
    <property type="protein sequence ID" value="KAG2555778.1"/>
    <property type="molecule type" value="Genomic_DNA"/>
</dbReference>
<dbReference type="PANTHER" id="PTHR23155">
    <property type="entry name" value="DISEASE RESISTANCE PROTEIN RP"/>
    <property type="match status" value="1"/>
</dbReference>
<keyword evidence="6" id="KW-0175">Coiled coil</keyword>
<evidence type="ECO:0000256" key="5">
    <source>
        <dbReference type="ARBA" id="ARBA00022821"/>
    </source>
</evidence>
<keyword evidence="5" id="KW-0611">Plant defense</keyword>
<dbReference type="InterPro" id="IPR041118">
    <property type="entry name" value="Rx_N"/>
</dbReference>
<feature type="domain" description="NB-ARC" evidence="7">
    <location>
        <begin position="197"/>
        <end position="311"/>
    </location>
</feature>
<dbReference type="Pfam" id="PF23559">
    <property type="entry name" value="WHD_DRP"/>
    <property type="match status" value="1"/>
</dbReference>
<dbReference type="InterPro" id="IPR058922">
    <property type="entry name" value="WHD_DRP"/>
</dbReference>
<dbReference type="GO" id="GO:0043531">
    <property type="term" value="F:ADP binding"/>
    <property type="evidence" value="ECO:0007669"/>
    <property type="project" value="InterPro"/>
</dbReference>
<dbReference type="Pfam" id="PF18052">
    <property type="entry name" value="Rx_N"/>
    <property type="match status" value="1"/>
</dbReference>
<dbReference type="SUPFAM" id="SSF52058">
    <property type="entry name" value="L domain-like"/>
    <property type="match status" value="1"/>
</dbReference>
<dbReference type="GO" id="GO:0042742">
    <property type="term" value="P:defense response to bacterium"/>
    <property type="evidence" value="ECO:0007669"/>
    <property type="project" value="UniProtKB-ARBA"/>
</dbReference>
<evidence type="ECO:0000313" key="11">
    <source>
        <dbReference type="EMBL" id="KAG2555778.1"/>
    </source>
</evidence>
<evidence type="ECO:0000256" key="2">
    <source>
        <dbReference type="ARBA" id="ARBA00022614"/>
    </source>
</evidence>
<gene>
    <name evidence="11" type="ORF">PVAP13_8NG031800</name>
</gene>
<keyword evidence="3" id="KW-0677">Repeat</keyword>
<keyword evidence="4" id="KW-0547">Nucleotide-binding</keyword>
<dbReference type="Proteomes" id="UP000823388">
    <property type="component" value="Chromosome 8N"/>
</dbReference>
<feature type="domain" description="Disease resistance N-terminal" evidence="8">
    <location>
        <begin position="8"/>
        <end position="92"/>
    </location>
</feature>
<dbReference type="InterPro" id="IPR027417">
    <property type="entry name" value="P-loop_NTPase"/>
</dbReference>
<evidence type="ECO:0000256" key="3">
    <source>
        <dbReference type="ARBA" id="ARBA00022737"/>
    </source>
</evidence>
<dbReference type="PANTHER" id="PTHR23155:SF1181">
    <property type="entry name" value="OS08G0170200 PROTEIN"/>
    <property type="match status" value="1"/>
</dbReference>
<dbReference type="Gene3D" id="3.40.50.300">
    <property type="entry name" value="P-loop containing nucleotide triphosphate hydrolases"/>
    <property type="match status" value="1"/>
</dbReference>
<evidence type="ECO:0000256" key="4">
    <source>
        <dbReference type="ARBA" id="ARBA00022741"/>
    </source>
</evidence>
<comment type="caution">
    <text evidence="11">The sequence shown here is derived from an EMBL/GenBank/DDBJ whole genome shotgun (WGS) entry which is preliminary data.</text>
</comment>
<dbReference type="SUPFAM" id="SSF52540">
    <property type="entry name" value="P-loop containing nucleoside triphosphate hydrolases"/>
    <property type="match status" value="1"/>
</dbReference>
<dbReference type="InterPro" id="IPR055414">
    <property type="entry name" value="LRR_R13L4/SHOC2-like"/>
</dbReference>
<keyword evidence="2" id="KW-0433">Leucine-rich repeat</keyword>
<dbReference type="InterPro" id="IPR032675">
    <property type="entry name" value="LRR_dom_sf"/>
</dbReference>
<evidence type="ECO:0000259" key="8">
    <source>
        <dbReference type="Pfam" id="PF18052"/>
    </source>
</evidence>
<dbReference type="Gene3D" id="3.80.10.10">
    <property type="entry name" value="Ribonuclease Inhibitor"/>
    <property type="match status" value="1"/>
</dbReference>
<dbReference type="Gene3D" id="1.20.5.4130">
    <property type="match status" value="1"/>
</dbReference>
<evidence type="ECO:0000256" key="6">
    <source>
        <dbReference type="ARBA" id="ARBA00023054"/>
    </source>
</evidence>
<keyword evidence="12" id="KW-1185">Reference proteome</keyword>
<dbReference type="AlphaFoldDB" id="A0A8T0P451"/>
<dbReference type="Pfam" id="PF00931">
    <property type="entry name" value="NB-ARC"/>
    <property type="match status" value="1"/>
</dbReference>
<accession>A0A8T0P451</accession>
<dbReference type="GO" id="GO:0002758">
    <property type="term" value="P:innate immune response-activating signaling pathway"/>
    <property type="evidence" value="ECO:0007669"/>
    <property type="project" value="UniProtKB-ARBA"/>
</dbReference>
<dbReference type="InterPro" id="IPR036388">
    <property type="entry name" value="WH-like_DNA-bd_sf"/>
</dbReference>
<dbReference type="Gene3D" id="1.10.10.10">
    <property type="entry name" value="Winged helix-like DNA-binding domain superfamily/Winged helix DNA-binding domain"/>
    <property type="match status" value="1"/>
</dbReference>
<dbReference type="GO" id="GO:0009626">
    <property type="term" value="P:plant-type hypersensitive response"/>
    <property type="evidence" value="ECO:0007669"/>
    <property type="project" value="UniProtKB-ARBA"/>
</dbReference>
<comment type="similarity">
    <text evidence="1">Belongs to the disease resistance NB-LRR family.</text>
</comment>
<dbReference type="CDD" id="cd14798">
    <property type="entry name" value="RX-CC_like"/>
    <property type="match status" value="1"/>
</dbReference>
<evidence type="ECO:0000256" key="1">
    <source>
        <dbReference type="ARBA" id="ARBA00008894"/>
    </source>
</evidence>
<dbReference type="Pfam" id="PF23598">
    <property type="entry name" value="LRR_14"/>
    <property type="match status" value="1"/>
</dbReference>
<feature type="domain" description="Disease resistance protein winged helix" evidence="9">
    <location>
        <begin position="378"/>
        <end position="450"/>
    </location>
</feature>
<protein>
    <submittedName>
        <fullName evidence="11">Uncharacterized protein</fullName>
    </submittedName>
</protein>
<evidence type="ECO:0000313" key="12">
    <source>
        <dbReference type="Proteomes" id="UP000823388"/>
    </source>
</evidence>
<evidence type="ECO:0000259" key="9">
    <source>
        <dbReference type="Pfam" id="PF23559"/>
    </source>
</evidence>
<dbReference type="InterPro" id="IPR002182">
    <property type="entry name" value="NB-ARC"/>
</dbReference>
<dbReference type="FunFam" id="1.10.10.10:FF:000322">
    <property type="entry name" value="Probable disease resistance protein At1g63360"/>
    <property type="match status" value="1"/>
</dbReference>
<evidence type="ECO:0000259" key="10">
    <source>
        <dbReference type="Pfam" id="PF23598"/>
    </source>
</evidence>